<feature type="non-terminal residue" evidence="2">
    <location>
        <position position="47"/>
    </location>
</feature>
<evidence type="ECO:0000256" key="1">
    <source>
        <dbReference type="SAM" id="MobiDB-lite"/>
    </source>
</evidence>
<dbReference type="EMBL" id="BARV01005782">
    <property type="protein sequence ID" value="GAI17678.1"/>
    <property type="molecule type" value="Genomic_DNA"/>
</dbReference>
<feature type="compositionally biased region" description="Polar residues" evidence="1">
    <location>
        <begin position="19"/>
        <end position="33"/>
    </location>
</feature>
<feature type="region of interest" description="Disordered" evidence="1">
    <location>
        <begin position="1"/>
        <end position="33"/>
    </location>
</feature>
<reference evidence="2" key="1">
    <citation type="journal article" date="2014" name="Front. Microbiol.">
        <title>High frequency of phylogenetically diverse reductive dehalogenase-homologous genes in deep subseafloor sedimentary metagenomes.</title>
        <authorList>
            <person name="Kawai M."/>
            <person name="Futagami T."/>
            <person name="Toyoda A."/>
            <person name="Takaki Y."/>
            <person name="Nishi S."/>
            <person name="Hori S."/>
            <person name="Arai W."/>
            <person name="Tsubouchi T."/>
            <person name="Morono Y."/>
            <person name="Uchiyama I."/>
            <person name="Ito T."/>
            <person name="Fujiyama A."/>
            <person name="Inagaki F."/>
            <person name="Takami H."/>
        </authorList>
    </citation>
    <scope>NUCLEOTIDE SEQUENCE</scope>
    <source>
        <strain evidence="2">Expedition CK06-06</strain>
    </source>
</reference>
<name>X1LEZ8_9ZZZZ</name>
<proteinExistence type="predicted"/>
<protein>
    <submittedName>
        <fullName evidence="2">Uncharacterized protein</fullName>
    </submittedName>
</protein>
<accession>X1LEZ8</accession>
<organism evidence="2">
    <name type="scientific">marine sediment metagenome</name>
    <dbReference type="NCBI Taxonomy" id="412755"/>
    <lineage>
        <taxon>unclassified sequences</taxon>
        <taxon>metagenomes</taxon>
        <taxon>ecological metagenomes</taxon>
    </lineage>
</organism>
<evidence type="ECO:0000313" key="2">
    <source>
        <dbReference type="EMBL" id="GAI17678.1"/>
    </source>
</evidence>
<gene>
    <name evidence="2" type="ORF">S06H3_11741</name>
</gene>
<sequence>MSKMSLVKSNIKKRGKNMIKNTQPKKQTARQTTMFGTYKFPSYEEIM</sequence>
<dbReference type="AlphaFoldDB" id="X1LEZ8"/>
<comment type="caution">
    <text evidence="2">The sequence shown here is derived from an EMBL/GenBank/DDBJ whole genome shotgun (WGS) entry which is preliminary data.</text>
</comment>